<organism evidence="8 9">
    <name type="scientific">Streptococcus iniae</name>
    <name type="common">Streptococcus shiloi</name>
    <dbReference type="NCBI Taxonomy" id="1346"/>
    <lineage>
        <taxon>Bacteria</taxon>
        <taxon>Bacillati</taxon>
        <taxon>Bacillota</taxon>
        <taxon>Bacilli</taxon>
        <taxon>Lactobacillales</taxon>
        <taxon>Streptococcaceae</taxon>
        <taxon>Streptococcus</taxon>
    </lineage>
</organism>
<protein>
    <submittedName>
        <fullName evidence="8">Cell wall anchor protein</fullName>
    </submittedName>
</protein>
<evidence type="ECO:0000256" key="3">
    <source>
        <dbReference type="ARBA" id="ARBA00022729"/>
    </source>
</evidence>
<dbReference type="OrthoDB" id="3186156at2"/>
<reference evidence="8 9" key="1">
    <citation type="submission" date="2018-06" db="EMBL/GenBank/DDBJ databases">
        <title>Mutators as drivers of adaptation in pathogenic bacteria and a risk factor for host jumps and vaccine escape.</title>
        <authorList>
            <person name="Barnes A.C."/>
            <person name="Silayeva O."/>
        </authorList>
    </citation>
    <scope>NUCLEOTIDE SEQUENCE [LARGE SCALE GENOMIC DNA]</scope>
    <source>
        <strain evidence="8 9">QMA0445</strain>
    </source>
</reference>
<sequence length="754" mass="80211">MNQAKIITGLAVATLSTVAGNVHAEDVTSTPLTYEPQVSSETAKTPEVTESQVADAKTIADKATSDVNNQQNVVNDAQSQTNQSQNNVVSATTAVTDATVTAQQATPEAITKAQASVAEANTAVKTAETSLTTAQTEATQANTAVSNQTQVVAENQTNVDQAQTDANKAQEAVDTAKQAIDSTQANTNLADAEKAVVEKTTNVATAETNLTDAKQADAKLAEETTQAQSTVTQKELAVKDTQVLLNQVASEMSKEQVTTSLQNQAYYNQRDGAWAGYYGSNSFAATGCVPTSLAMVFSELARRGVTPTEVANYLYNNTNYFNKYFSGTSANGIVSASQHFGFVPTHLGSQSAIVEALQSGHYVVGAVQNNKFSPWGIQYSHEIVLRGYSNGNTYVYDPYNRANIGWYPVANLWNEQSRDAIDTSGVGVPFFKITTQKMAQLEAQKAQVQSSLNTAKDQLVKTQDVLRTLAATPLKTPEAQAKLNQAQEALALAQTDYAKAQEAIKLASQDLGVKEATLKNAQANLLSKQTALAESKATLLKSQEQLAELEATLVNAKNKVTDAQDKLTSVQMILGQKEAKLLALQNAPKILADAQAKLVTAKNDLANKIAILDEAVAKLKELEAIKADAQNQYHVVFEAYKAVRDAKEQAKLAESYNHIIAGGGEAIPVVDETGKITGYVDGSQKSVANEVTLALTSNGQAPLESPVNKENQNVTKSSQALPHTGEAGLSILSVLGVGLISTLGLTSLKKRRPH</sequence>
<name>A0A3L8GL16_STRIN</name>
<dbReference type="Gene3D" id="3.90.70.10">
    <property type="entry name" value="Cysteine proteinases"/>
    <property type="match status" value="1"/>
</dbReference>
<dbReference type="Proteomes" id="UP000269148">
    <property type="component" value="Unassembled WGS sequence"/>
</dbReference>
<evidence type="ECO:0000256" key="2">
    <source>
        <dbReference type="ARBA" id="ARBA00022525"/>
    </source>
</evidence>
<dbReference type="PROSITE" id="PS50847">
    <property type="entry name" value="GRAM_POS_ANCHORING"/>
    <property type="match status" value="1"/>
</dbReference>
<evidence type="ECO:0000256" key="5">
    <source>
        <dbReference type="SAM" id="Coils"/>
    </source>
</evidence>
<comment type="caution">
    <text evidence="8">The sequence shown here is derived from an EMBL/GenBank/DDBJ whole genome shotgun (WGS) entry which is preliminary data.</text>
</comment>
<evidence type="ECO:0000256" key="6">
    <source>
        <dbReference type="SAM" id="SignalP"/>
    </source>
</evidence>
<feature type="signal peptide" evidence="6">
    <location>
        <begin position="1"/>
        <end position="24"/>
    </location>
</feature>
<gene>
    <name evidence="8" type="ORF">DIY07_02025</name>
</gene>
<feature type="coiled-coil region" evidence="5">
    <location>
        <begin position="152"/>
        <end position="209"/>
    </location>
</feature>
<accession>A0A3L8GL16</accession>
<keyword evidence="5" id="KW-0175">Coiled coil</keyword>
<dbReference type="SUPFAM" id="SSF57997">
    <property type="entry name" value="Tropomyosin"/>
    <property type="match status" value="1"/>
</dbReference>
<feature type="coiled-coil region" evidence="5">
    <location>
        <begin position="483"/>
        <end position="566"/>
    </location>
</feature>
<dbReference type="Pfam" id="PF00746">
    <property type="entry name" value="Gram_pos_anchor"/>
    <property type="match status" value="1"/>
</dbReference>
<evidence type="ECO:0000259" key="7">
    <source>
        <dbReference type="PROSITE" id="PS50847"/>
    </source>
</evidence>
<evidence type="ECO:0000313" key="8">
    <source>
        <dbReference type="EMBL" id="RLU58486.1"/>
    </source>
</evidence>
<keyword evidence="4" id="KW-0572">Peptidoglycan-anchor</keyword>
<proteinExistence type="predicted"/>
<evidence type="ECO:0000256" key="1">
    <source>
        <dbReference type="ARBA" id="ARBA00022512"/>
    </source>
</evidence>
<feature type="coiled-coil region" evidence="5">
    <location>
        <begin position="602"/>
        <end position="632"/>
    </location>
</feature>
<keyword evidence="2" id="KW-0964">Secreted</keyword>
<feature type="chain" id="PRO_5018226417" evidence="6">
    <location>
        <begin position="25"/>
        <end position="754"/>
    </location>
</feature>
<keyword evidence="3 6" id="KW-0732">Signal</keyword>
<dbReference type="AlphaFoldDB" id="A0A3L8GL16"/>
<dbReference type="InterPro" id="IPR019931">
    <property type="entry name" value="LPXTG_anchor"/>
</dbReference>
<evidence type="ECO:0000256" key="4">
    <source>
        <dbReference type="ARBA" id="ARBA00023088"/>
    </source>
</evidence>
<evidence type="ECO:0000313" key="9">
    <source>
        <dbReference type="Proteomes" id="UP000269148"/>
    </source>
</evidence>
<dbReference type="RefSeq" id="WP_121820000.1">
    <property type="nucleotide sequence ID" value="NZ_QLQD01000023.1"/>
</dbReference>
<dbReference type="EMBL" id="QLQD01000023">
    <property type="protein sequence ID" value="RLU58486.1"/>
    <property type="molecule type" value="Genomic_DNA"/>
</dbReference>
<feature type="domain" description="Gram-positive cocci surface proteins LPxTG" evidence="7">
    <location>
        <begin position="721"/>
        <end position="754"/>
    </location>
</feature>
<dbReference type="NCBIfam" id="TIGR01167">
    <property type="entry name" value="LPXTG_anchor"/>
    <property type="match status" value="1"/>
</dbReference>
<keyword evidence="1" id="KW-0134">Cell wall</keyword>